<evidence type="ECO:0000256" key="1">
    <source>
        <dbReference type="ARBA" id="ARBA00022723"/>
    </source>
</evidence>
<evidence type="ECO:0000256" key="3">
    <source>
        <dbReference type="ARBA" id="ARBA00023002"/>
    </source>
</evidence>
<reference evidence="5 6" key="1">
    <citation type="journal article" date="2017" name="Mycologia">
        <title>Bifiguratus adelaidae, gen. et sp. nov., a new member of Mucoromycotina in endophytic and soil-dwelling habitats.</title>
        <authorList>
            <person name="Torres-Cruz T.J."/>
            <person name="Billingsley Tobias T.L."/>
            <person name="Almatruk M."/>
            <person name="Hesse C."/>
            <person name="Kuske C.R."/>
            <person name="Desiro A."/>
            <person name="Benucci G.M."/>
            <person name="Bonito G."/>
            <person name="Stajich J.E."/>
            <person name="Dunlap C."/>
            <person name="Arnold A.E."/>
            <person name="Porras-Alfaro A."/>
        </authorList>
    </citation>
    <scope>NUCLEOTIDE SEQUENCE [LARGE SCALE GENOMIC DNA]</scope>
    <source>
        <strain evidence="5 6">AZ0501</strain>
    </source>
</reference>
<evidence type="ECO:0000313" key="5">
    <source>
        <dbReference type="EMBL" id="OZJ01823.1"/>
    </source>
</evidence>
<keyword evidence="3" id="KW-0560">Oxidoreductase</keyword>
<dbReference type="PROSITE" id="PS50292">
    <property type="entry name" value="PEROXIDASE_3"/>
    <property type="match status" value="1"/>
</dbReference>
<accession>A0A261XU25</accession>
<dbReference type="GO" id="GO:0020037">
    <property type="term" value="F:heme binding"/>
    <property type="evidence" value="ECO:0007669"/>
    <property type="project" value="InterPro"/>
</dbReference>
<keyword evidence="1" id="KW-0479">Metal-binding</keyword>
<comment type="caution">
    <text evidence="5">The sequence shown here is derived from an EMBL/GenBank/DDBJ whole genome shotgun (WGS) entry which is preliminary data.</text>
</comment>
<dbReference type="InterPro" id="IPR010255">
    <property type="entry name" value="Haem_peroxidase_sf"/>
</dbReference>
<organism evidence="5 6">
    <name type="scientific">Bifiguratus adelaidae</name>
    <dbReference type="NCBI Taxonomy" id="1938954"/>
    <lineage>
        <taxon>Eukaryota</taxon>
        <taxon>Fungi</taxon>
        <taxon>Fungi incertae sedis</taxon>
        <taxon>Mucoromycota</taxon>
        <taxon>Mucoromycotina</taxon>
        <taxon>Endogonomycetes</taxon>
        <taxon>Endogonales</taxon>
        <taxon>Endogonales incertae sedis</taxon>
        <taxon>Bifiguratus</taxon>
    </lineage>
</organism>
<dbReference type="Pfam" id="PF03098">
    <property type="entry name" value="An_peroxidase"/>
    <property type="match status" value="1"/>
</dbReference>
<dbReference type="Proteomes" id="UP000242875">
    <property type="component" value="Unassembled WGS sequence"/>
</dbReference>
<dbReference type="PANTHER" id="PTHR11903">
    <property type="entry name" value="PROSTAGLANDIN G/H SYNTHASE"/>
    <property type="match status" value="1"/>
</dbReference>
<evidence type="ECO:0000256" key="4">
    <source>
        <dbReference type="ARBA" id="ARBA00023004"/>
    </source>
</evidence>
<dbReference type="GO" id="GO:0051213">
    <property type="term" value="F:dioxygenase activity"/>
    <property type="evidence" value="ECO:0007669"/>
    <property type="project" value="UniProtKB-KW"/>
</dbReference>
<name>A0A261XU25_9FUNG</name>
<evidence type="ECO:0000256" key="2">
    <source>
        <dbReference type="ARBA" id="ARBA00022964"/>
    </source>
</evidence>
<dbReference type="InterPro" id="IPR019791">
    <property type="entry name" value="Haem_peroxidase_animal"/>
</dbReference>
<gene>
    <name evidence="5" type="ORF">BZG36_05696</name>
</gene>
<evidence type="ECO:0000313" key="6">
    <source>
        <dbReference type="Proteomes" id="UP000242875"/>
    </source>
</evidence>
<dbReference type="InterPro" id="IPR037120">
    <property type="entry name" value="Haem_peroxidase_sf_animal"/>
</dbReference>
<dbReference type="GO" id="GO:0046872">
    <property type="term" value="F:metal ion binding"/>
    <property type="evidence" value="ECO:0007669"/>
    <property type="project" value="UniProtKB-KW"/>
</dbReference>
<dbReference type="GO" id="GO:0006979">
    <property type="term" value="P:response to oxidative stress"/>
    <property type="evidence" value="ECO:0007669"/>
    <property type="project" value="InterPro"/>
</dbReference>
<dbReference type="InterPro" id="IPR050783">
    <property type="entry name" value="Oxylipin_biosynth_metab"/>
</dbReference>
<protein>
    <submittedName>
        <fullName evidence="5">Uncharacterized protein</fullName>
    </submittedName>
</protein>
<sequence>MGAKKVPAEFEEIEVQSIRAGRKMGLCTLNELRRFFHLKEYESYREMVTTPGLPPDEIVIKELEKHYGKDGINKVELYPGVVIEAAKNDGLSLPYTSSRAILADATNLLRNDRFYVDGINPHDLTTWGYEYANSGGSVFSKMILNCLPEWKEVVGKQAEELLISPFKVPNM</sequence>
<proteinExistence type="predicted"/>
<dbReference type="AlphaFoldDB" id="A0A261XU25"/>
<keyword evidence="4" id="KW-0408">Iron</keyword>
<dbReference type="EMBL" id="MVBO01000232">
    <property type="protein sequence ID" value="OZJ01823.1"/>
    <property type="molecule type" value="Genomic_DNA"/>
</dbReference>
<dbReference type="Gene3D" id="1.10.640.10">
    <property type="entry name" value="Haem peroxidase domain superfamily, animal type"/>
    <property type="match status" value="1"/>
</dbReference>
<dbReference type="OrthoDB" id="2358874at2759"/>
<dbReference type="GO" id="GO:0004601">
    <property type="term" value="F:peroxidase activity"/>
    <property type="evidence" value="ECO:0007669"/>
    <property type="project" value="InterPro"/>
</dbReference>
<dbReference type="GO" id="GO:0006631">
    <property type="term" value="P:fatty acid metabolic process"/>
    <property type="evidence" value="ECO:0007669"/>
    <property type="project" value="UniProtKB-ARBA"/>
</dbReference>
<keyword evidence="6" id="KW-1185">Reference proteome</keyword>
<dbReference type="PANTHER" id="PTHR11903:SF37">
    <property type="entry name" value="PSI-PRODUCING OXYGENASE A"/>
    <property type="match status" value="1"/>
</dbReference>
<dbReference type="SUPFAM" id="SSF48113">
    <property type="entry name" value="Heme-dependent peroxidases"/>
    <property type="match status" value="1"/>
</dbReference>
<keyword evidence="2" id="KW-0223">Dioxygenase</keyword>